<sequence length="130" mass="14021">AGRAERRTSQPAASRRLHAATMKTCGALASLAALCVLLVATVQAKSTASAPSALRDAADDYCAACVDGQEPRYRPIRGQNEIQLCNDGNYCDCQEGKVEHCRNIVIIKPHARFNPDKPNDNCENNFDCAA</sequence>
<accession>A0A1D1YDA8</accession>
<name>A0A1D1YDA8_9ARAE</name>
<feature type="non-terminal residue" evidence="1">
    <location>
        <position position="130"/>
    </location>
</feature>
<feature type="non-terminal residue" evidence="1">
    <location>
        <position position="1"/>
    </location>
</feature>
<organism evidence="1">
    <name type="scientific">Anthurium amnicola</name>
    <dbReference type="NCBI Taxonomy" id="1678845"/>
    <lineage>
        <taxon>Eukaryota</taxon>
        <taxon>Viridiplantae</taxon>
        <taxon>Streptophyta</taxon>
        <taxon>Embryophyta</taxon>
        <taxon>Tracheophyta</taxon>
        <taxon>Spermatophyta</taxon>
        <taxon>Magnoliopsida</taxon>
        <taxon>Liliopsida</taxon>
        <taxon>Araceae</taxon>
        <taxon>Pothoideae</taxon>
        <taxon>Potheae</taxon>
        <taxon>Anthurium</taxon>
    </lineage>
</organism>
<dbReference type="AlphaFoldDB" id="A0A1D1YDA8"/>
<dbReference type="EMBL" id="GDJX01015324">
    <property type="protein sequence ID" value="JAT52612.1"/>
    <property type="molecule type" value="Transcribed_RNA"/>
</dbReference>
<evidence type="ECO:0000313" key="1">
    <source>
        <dbReference type="EMBL" id="JAT52612.1"/>
    </source>
</evidence>
<reference evidence="1" key="1">
    <citation type="submission" date="2015-07" db="EMBL/GenBank/DDBJ databases">
        <title>Transcriptome Assembly of Anthurium amnicola.</title>
        <authorList>
            <person name="Suzuki J."/>
        </authorList>
    </citation>
    <scope>NUCLEOTIDE SEQUENCE</scope>
</reference>
<proteinExistence type="predicted"/>
<protein>
    <submittedName>
        <fullName evidence="1">Methylamine dehydrogenase light chain</fullName>
    </submittedName>
</protein>
<gene>
    <name evidence="1" type="primary">mauA</name>
    <name evidence="1" type="ORF">g.24347</name>
</gene>